<sequence>MSKPLISAVLALWRDIAIEGLDDLWKVANSEADFDATRKGKAKEVLDNWKLNLNSDELFVRRLSASWDHISLVMNSLFDASASWDSLSNKDELLLTIYVSQDMVSTNQNCESIKIRNLNKHHRDVDNEEQLISNEFSIQPKKVKLDNPILDAVESSSSNNYNNSEQEVIPSLTLKRFEEEYLKMISDHMWTLKSGRKVEVIIYEFARKLTCESYLHSFIINESDMRTRSLFSEDEWKEITTSEAKDRRELENSLKELLKKYIVNNIERELIRDECLEPPYRSIFYNLNIDLIHSEGMTGKIENVMGFRLHEDSLEFGAIEAGRKWESGTKFVEMLQSSNRMQVITADLPKRYVVRVQRGKVCEVAGCLTKSKPLALVLKEIFYVKYTILQTLDIVNHKDDVNVENFLDDSKDGKN</sequence>
<comment type="caution">
    <text evidence="1">The sequence shown here is derived from an EMBL/GenBank/DDBJ whole genome shotgun (WGS) entry which is preliminary data.</text>
</comment>
<reference evidence="1" key="1">
    <citation type="submission" date="2021-06" db="EMBL/GenBank/DDBJ databases">
        <authorList>
            <person name="Kallberg Y."/>
            <person name="Tangrot J."/>
            <person name="Rosling A."/>
        </authorList>
    </citation>
    <scope>NUCLEOTIDE SEQUENCE</scope>
    <source>
        <strain evidence="1">AZ414A</strain>
    </source>
</reference>
<dbReference type="Proteomes" id="UP000789706">
    <property type="component" value="Unassembled WGS sequence"/>
</dbReference>
<organism evidence="1 2">
    <name type="scientific">Diversispora eburnea</name>
    <dbReference type="NCBI Taxonomy" id="1213867"/>
    <lineage>
        <taxon>Eukaryota</taxon>
        <taxon>Fungi</taxon>
        <taxon>Fungi incertae sedis</taxon>
        <taxon>Mucoromycota</taxon>
        <taxon>Glomeromycotina</taxon>
        <taxon>Glomeromycetes</taxon>
        <taxon>Diversisporales</taxon>
        <taxon>Diversisporaceae</taxon>
        <taxon>Diversispora</taxon>
    </lineage>
</organism>
<dbReference type="OrthoDB" id="5340906at2759"/>
<proteinExistence type="predicted"/>
<name>A0A9N8YMM8_9GLOM</name>
<gene>
    <name evidence="1" type="ORF">DEBURN_LOCUS602</name>
</gene>
<evidence type="ECO:0000313" key="2">
    <source>
        <dbReference type="Proteomes" id="UP000789706"/>
    </source>
</evidence>
<dbReference type="AlphaFoldDB" id="A0A9N8YMM8"/>
<accession>A0A9N8YMM8</accession>
<protein>
    <submittedName>
        <fullName evidence="1">7012_t:CDS:1</fullName>
    </submittedName>
</protein>
<evidence type="ECO:0000313" key="1">
    <source>
        <dbReference type="EMBL" id="CAG8433875.1"/>
    </source>
</evidence>
<dbReference type="EMBL" id="CAJVPK010000020">
    <property type="protein sequence ID" value="CAG8433875.1"/>
    <property type="molecule type" value="Genomic_DNA"/>
</dbReference>
<keyword evidence="2" id="KW-1185">Reference proteome</keyword>